<evidence type="ECO:0000256" key="1">
    <source>
        <dbReference type="ARBA" id="ARBA00044755"/>
    </source>
</evidence>
<name>A0A0C1MCZ0_9GAMM</name>
<dbReference type="EMBL" id="JWIC01000010">
    <property type="protein sequence ID" value="KID54659.1"/>
    <property type="molecule type" value="Genomic_DNA"/>
</dbReference>
<proteinExistence type="inferred from homology"/>
<gene>
    <name evidence="2" type="ORF">JF50_22430</name>
</gene>
<evidence type="ECO:0000313" key="3">
    <source>
        <dbReference type="Proteomes" id="UP000031327"/>
    </source>
</evidence>
<comment type="caution">
    <text evidence="2">The sequence shown here is derived from an EMBL/GenBank/DDBJ whole genome shotgun (WGS) entry which is preliminary data.</text>
</comment>
<dbReference type="PANTHER" id="PTHR35024:SF4">
    <property type="entry name" value="POLYMER-FORMING CYTOSKELETAL PROTEIN"/>
    <property type="match status" value="1"/>
</dbReference>
<accession>A0A0C1MCZ0</accession>
<dbReference type="Pfam" id="PF04519">
    <property type="entry name" value="Bactofilin"/>
    <property type="match status" value="1"/>
</dbReference>
<comment type="similarity">
    <text evidence="1">Belongs to the bactofilin family.</text>
</comment>
<dbReference type="RefSeq" id="WP_039611559.1">
    <property type="nucleotide sequence ID" value="NZ_JWIC01000010.1"/>
</dbReference>
<dbReference type="InterPro" id="IPR007607">
    <property type="entry name" value="BacA/B"/>
</dbReference>
<dbReference type="Proteomes" id="UP000031327">
    <property type="component" value="Unassembled WGS sequence"/>
</dbReference>
<sequence length="128" mass="13624">MFNKLKNNKSSALYVAMVSPNTKVIGDIHCDGEIQIDGVVCGNLEVEHLVIGEQGAIEGNIKATQVHVKGTVNGCITAQQVCLEPSAKVHGDIIHDTLSIEAGAHIEGQLTHKTDLSNVTSIDKQEKA</sequence>
<dbReference type="PANTHER" id="PTHR35024">
    <property type="entry name" value="HYPOTHETICAL CYTOSOLIC PROTEIN"/>
    <property type="match status" value="1"/>
</dbReference>
<protein>
    <submittedName>
        <fullName evidence="2">Membrane protein</fullName>
    </submittedName>
</protein>
<organism evidence="2 3">
    <name type="scientific">Pseudoalteromonas luteoviolacea</name>
    <dbReference type="NCBI Taxonomy" id="43657"/>
    <lineage>
        <taxon>Bacteria</taxon>
        <taxon>Pseudomonadati</taxon>
        <taxon>Pseudomonadota</taxon>
        <taxon>Gammaproteobacteria</taxon>
        <taxon>Alteromonadales</taxon>
        <taxon>Pseudoalteromonadaceae</taxon>
        <taxon>Pseudoalteromonas</taxon>
    </lineage>
</organism>
<dbReference type="AlphaFoldDB" id="A0A0C1MCZ0"/>
<reference evidence="2 3" key="1">
    <citation type="submission" date="2014-12" db="EMBL/GenBank/DDBJ databases">
        <title>Draft Genome Sequence of Pseudoalteromonas luteoviolacea HI1.</title>
        <authorList>
            <person name="Asahina A.Y."/>
            <person name="Hadfield M.G."/>
        </authorList>
    </citation>
    <scope>NUCLEOTIDE SEQUENCE [LARGE SCALE GENOMIC DNA]</scope>
    <source>
        <strain evidence="2 3">HI1</strain>
    </source>
</reference>
<evidence type="ECO:0000313" key="2">
    <source>
        <dbReference type="EMBL" id="KID54659.1"/>
    </source>
</evidence>